<keyword evidence="1" id="KW-0175">Coiled coil</keyword>
<feature type="coiled-coil region" evidence="1">
    <location>
        <begin position="146"/>
        <end position="234"/>
    </location>
</feature>
<dbReference type="Proteomes" id="UP000887563">
    <property type="component" value="Unplaced"/>
</dbReference>
<reference evidence="4" key="1">
    <citation type="submission" date="2022-11" db="UniProtKB">
        <authorList>
            <consortium name="WormBaseParasite"/>
        </authorList>
    </citation>
    <scope>IDENTIFICATION</scope>
</reference>
<feature type="compositionally biased region" description="Polar residues" evidence="2">
    <location>
        <begin position="15"/>
        <end position="24"/>
    </location>
</feature>
<feature type="region of interest" description="Disordered" evidence="2">
    <location>
        <begin position="1"/>
        <end position="143"/>
    </location>
</feature>
<sequence>MDDDFDLPDEGGNASGSSFVNDLFSNRPKRQTGGIDDILASSSRQRPRVTFQDEQQPPNPEPPAQPVSSSLLDSLFSGGSAGDQRRAARAGVGATPSSSAQLSAAPIRGPSPSRPQTGSQRAEQPPPNRPTSTIQHQESQQQINVSAAIQAELDQLKREVSTLRYEHSEDQQTIAELRRKLETEQSEHKRSTERIREETKLELQELTRRNEREKEEARREADRSAQMLNSIREQQGHFDSMATRLEGLNFGLTQVRDLVQNVNESNDKMAKEWHEQQLEHWKRLDEERERLENSIKTMEKEMDQMRESYQKEIIEGRKWLEEQREVGQIERRAFQEEQTQLLDWIEKAKEQLEVDKAGFLRREHDLLARILNERALLEIEKREFRQQRDADVFRLKYCREEAEHLEQCLNQAENAKIAMENAKKEFERRSSQLTQLREVLSRYENLATRLVRSTQQKITKEY</sequence>
<feature type="coiled-coil region" evidence="1">
    <location>
        <begin position="281"/>
        <end position="315"/>
    </location>
</feature>
<feature type="compositionally biased region" description="Low complexity" evidence="2">
    <location>
        <begin position="66"/>
        <end position="78"/>
    </location>
</feature>
<evidence type="ECO:0000313" key="3">
    <source>
        <dbReference type="Proteomes" id="UP000887563"/>
    </source>
</evidence>
<feature type="compositionally biased region" description="Polar residues" evidence="2">
    <location>
        <begin position="130"/>
        <end position="143"/>
    </location>
</feature>
<evidence type="ECO:0000256" key="1">
    <source>
        <dbReference type="SAM" id="Coils"/>
    </source>
</evidence>
<protein>
    <submittedName>
        <fullName evidence="4">Uncharacterized protein</fullName>
    </submittedName>
</protein>
<proteinExistence type="predicted"/>
<name>A0A914M989_MELIC</name>
<keyword evidence="3" id="KW-1185">Reference proteome</keyword>
<evidence type="ECO:0000313" key="4">
    <source>
        <dbReference type="WBParaSite" id="Minc3s01153g21226"/>
    </source>
</evidence>
<dbReference type="AlphaFoldDB" id="A0A914M989"/>
<feature type="coiled-coil region" evidence="1">
    <location>
        <begin position="367"/>
        <end position="439"/>
    </location>
</feature>
<evidence type="ECO:0000256" key="2">
    <source>
        <dbReference type="SAM" id="MobiDB-lite"/>
    </source>
</evidence>
<organism evidence="3 4">
    <name type="scientific">Meloidogyne incognita</name>
    <name type="common">Southern root-knot nematode worm</name>
    <name type="synonym">Oxyuris incognita</name>
    <dbReference type="NCBI Taxonomy" id="6306"/>
    <lineage>
        <taxon>Eukaryota</taxon>
        <taxon>Metazoa</taxon>
        <taxon>Ecdysozoa</taxon>
        <taxon>Nematoda</taxon>
        <taxon>Chromadorea</taxon>
        <taxon>Rhabditida</taxon>
        <taxon>Tylenchina</taxon>
        <taxon>Tylenchomorpha</taxon>
        <taxon>Tylenchoidea</taxon>
        <taxon>Meloidogynidae</taxon>
        <taxon>Meloidogyninae</taxon>
        <taxon>Meloidogyne</taxon>
        <taxon>Meloidogyne incognita group</taxon>
    </lineage>
</organism>
<accession>A0A914M989</accession>
<dbReference type="WBParaSite" id="Minc3s01153g21226">
    <property type="protein sequence ID" value="Minc3s01153g21226"/>
    <property type="gene ID" value="Minc3s01153g21226"/>
</dbReference>